<reference evidence="3" key="2">
    <citation type="submission" date="2020-07" db="EMBL/GenBank/DDBJ databases">
        <authorList>
            <person name="Vera ALvarez R."/>
            <person name="Arias-Moreno D.M."/>
            <person name="Jimenez-Jacinto V."/>
            <person name="Jimenez-Bremont J.F."/>
            <person name="Swaminathan K."/>
            <person name="Moose S.P."/>
            <person name="Guerrero-Gonzalez M.L."/>
            <person name="Marino-Ramirez L."/>
            <person name="Landsman D."/>
            <person name="Rodriguez-Kessler M."/>
            <person name="Delgado-Sanchez P."/>
        </authorList>
    </citation>
    <scope>NUCLEOTIDE SEQUENCE</scope>
    <source>
        <tissue evidence="3">Cladode</tissue>
    </source>
</reference>
<dbReference type="CDD" id="cd22269">
    <property type="entry name" value="DPBB_EG45-like"/>
    <property type="match status" value="1"/>
</dbReference>
<dbReference type="PANTHER" id="PTHR47295:SF5">
    <property type="entry name" value="EG45-LIKE DOMAIN CONTAINING PROTEIN 2"/>
    <property type="match status" value="1"/>
</dbReference>
<protein>
    <recommendedName>
        <fullName evidence="2">Expansin-like EG45 domain-containing protein</fullName>
    </recommendedName>
</protein>
<dbReference type="PANTHER" id="PTHR47295">
    <property type="entry name" value="EG45-LIKE DOMAIN CONTAINING PROTEIN 1-RELATED"/>
    <property type="match status" value="1"/>
</dbReference>
<dbReference type="InterPro" id="IPR036908">
    <property type="entry name" value="RlpA-like_sf"/>
</dbReference>
<feature type="signal peptide" evidence="1">
    <location>
        <begin position="1"/>
        <end position="24"/>
    </location>
</feature>
<dbReference type="SMART" id="SM00837">
    <property type="entry name" value="DPBB_1"/>
    <property type="match status" value="1"/>
</dbReference>
<evidence type="ECO:0000313" key="3">
    <source>
        <dbReference type="EMBL" id="MBA4631406.1"/>
    </source>
</evidence>
<organism evidence="3">
    <name type="scientific">Opuntia streptacantha</name>
    <name type="common">Prickly pear cactus</name>
    <name type="synonym">Opuntia cardona</name>
    <dbReference type="NCBI Taxonomy" id="393608"/>
    <lineage>
        <taxon>Eukaryota</taxon>
        <taxon>Viridiplantae</taxon>
        <taxon>Streptophyta</taxon>
        <taxon>Embryophyta</taxon>
        <taxon>Tracheophyta</taxon>
        <taxon>Spermatophyta</taxon>
        <taxon>Magnoliopsida</taxon>
        <taxon>eudicotyledons</taxon>
        <taxon>Gunneridae</taxon>
        <taxon>Pentapetalae</taxon>
        <taxon>Caryophyllales</taxon>
        <taxon>Cactineae</taxon>
        <taxon>Cactaceae</taxon>
        <taxon>Opuntioideae</taxon>
        <taxon>Opuntia</taxon>
    </lineage>
</organism>
<proteinExistence type="predicted"/>
<dbReference type="PROSITE" id="PS50842">
    <property type="entry name" value="EXPANSIN_EG45"/>
    <property type="match status" value="1"/>
</dbReference>
<evidence type="ECO:0000256" key="1">
    <source>
        <dbReference type="SAM" id="SignalP"/>
    </source>
</evidence>
<dbReference type="InterPro" id="IPR007112">
    <property type="entry name" value="Expansin/allergen_DPBB_dom"/>
</dbReference>
<dbReference type="Gene3D" id="2.40.40.10">
    <property type="entry name" value="RlpA-like domain"/>
    <property type="match status" value="1"/>
</dbReference>
<reference evidence="3" key="1">
    <citation type="journal article" date="2013" name="J. Plant Res.">
        <title>Effect of fungi and light on seed germination of three Opuntia species from semiarid lands of central Mexico.</title>
        <authorList>
            <person name="Delgado-Sanchez P."/>
            <person name="Jimenez-Bremont J.F."/>
            <person name="Guerrero-Gonzalez Mde L."/>
            <person name="Flores J."/>
        </authorList>
    </citation>
    <scope>NUCLEOTIDE SEQUENCE</scope>
    <source>
        <tissue evidence="3">Cladode</tissue>
    </source>
</reference>
<evidence type="ECO:0000259" key="2">
    <source>
        <dbReference type="PROSITE" id="PS50842"/>
    </source>
</evidence>
<dbReference type="EMBL" id="GISG01077652">
    <property type="protein sequence ID" value="MBA4631406.1"/>
    <property type="molecule type" value="Transcribed_RNA"/>
</dbReference>
<dbReference type="InterPro" id="IPR009009">
    <property type="entry name" value="RlpA-like_DPBB"/>
</dbReference>
<name>A0A7C9D1S9_OPUST</name>
<dbReference type="AlphaFoldDB" id="A0A7C9D1S9"/>
<feature type="domain" description="Expansin-like EG45" evidence="2">
    <location>
        <begin position="67"/>
        <end position="135"/>
    </location>
</feature>
<accession>A0A7C9D1S9</accession>
<feature type="chain" id="PRO_5027842247" description="Expansin-like EG45 domain-containing protein" evidence="1">
    <location>
        <begin position="25"/>
        <end position="135"/>
    </location>
</feature>
<keyword evidence="1" id="KW-0732">Signal</keyword>
<dbReference type="SUPFAM" id="SSF50685">
    <property type="entry name" value="Barwin-like endoglucanases"/>
    <property type="match status" value="1"/>
</dbReference>
<sequence length="135" mass="14397">MEMKVGALGLVAIMLSLVASIANAGEGPAVWYKPNDKGVYYPSACSDGDEGIWVAGLSDTLWRGKAESCGKYYKVTCIGGENLAPHPCKPGTSVVVKIVDYCRPICYGDLNLSMDAFSQIADLTAGKVRVQYDPL</sequence>
<dbReference type="Pfam" id="PF03330">
    <property type="entry name" value="DPBB_1"/>
    <property type="match status" value="1"/>
</dbReference>
<dbReference type="GO" id="GO:0048046">
    <property type="term" value="C:apoplast"/>
    <property type="evidence" value="ECO:0007669"/>
    <property type="project" value="InterPro"/>
</dbReference>
<dbReference type="GO" id="GO:0009627">
    <property type="term" value="P:systemic acquired resistance"/>
    <property type="evidence" value="ECO:0007669"/>
    <property type="project" value="InterPro"/>
</dbReference>
<dbReference type="InterPro" id="IPR044206">
    <property type="entry name" value="EGC1/2"/>
</dbReference>